<gene>
    <name evidence="4" type="ORF">DYB32_000530</name>
</gene>
<dbReference type="PANTHER" id="PTHR47822:SF2">
    <property type="entry name" value="F-BOX AND WD-40 DOMAIN PROTEIN 7"/>
    <property type="match status" value="1"/>
</dbReference>
<comment type="caution">
    <text evidence="4">The sequence shown here is derived from an EMBL/GenBank/DDBJ whole genome shotgun (WGS) entry which is preliminary data.</text>
</comment>
<sequence length="102" mass="11044">MCTTSHGTLTAGHSNRVFSVKFHPLDENTIISGGWDNTIQIWDTRVGHSVRGIYGPHIAGAAHVQITNLPDGLDLTGDAIDINAKNEILTGSWRPENPLEVC</sequence>
<dbReference type="EMBL" id="QUSY01000012">
    <property type="protein sequence ID" value="RHY34961.1"/>
    <property type="molecule type" value="Genomic_DNA"/>
</dbReference>
<organism evidence="4 5">
    <name type="scientific">Aphanomyces invadans</name>
    <dbReference type="NCBI Taxonomy" id="157072"/>
    <lineage>
        <taxon>Eukaryota</taxon>
        <taxon>Sar</taxon>
        <taxon>Stramenopiles</taxon>
        <taxon>Oomycota</taxon>
        <taxon>Saprolegniomycetes</taxon>
        <taxon>Saprolegniales</taxon>
        <taxon>Verrucalvaceae</taxon>
        <taxon>Aphanomyces</taxon>
    </lineage>
</organism>
<reference evidence="4 5" key="1">
    <citation type="submission" date="2018-08" db="EMBL/GenBank/DDBJ databases">
        <title>Aphanomyces genome sequencing and annotation.</title>
        <authorList>
            <person name="Minardi D."/>
            <person name="Oidtmann B."/>
            <person name="Van Der Giezen M."/>
            <person name="Studholme D.J."/>
        </authorList>
    </citation>
    <scope>NUCLEOTIDE SEQUENCE [LARGE SCALE GENOMIC DNA]</scope>
    <source>
        <strain evidence="4 5">NJM0002</strain>
    </source>
</reference>
<dbReference type="SMART" id="SM00320">
    <property type="entry name" value="WD40"/>
    <property type="match status" value="1"/>
</dbReference>
<dbReference type="Gene3D" id="2.130.10.10">
    <property type="entry name" value="YVTN repeat-like/Quinoprotein amine dehydrogenase"/>
    <property type="match status" value="1"/>
</dbReference>
<dbReference type="InterPro" id="IPR036322">
    <property type="entry name" value="WD40_repeat_dom_sf"/>
</dbReference>
<proteinExistence type="predicted"/>
<keyword evidence="1 3" id="KW-0853">WD repeat</keyword>
<dbReference type="PANTHER" id="PTHR47822">
    <property type="entry name" value="CARBOHYDRATE BINDING DOMAIN CONTAINING PROTEIN"/>
    <property type="match status" value="1"/>
</dbReference>
<dbReference type="Proteomes" id="UP000285060">
    <property type="component" value="Unassembled WGS sequence"/>
</dbReference>
<evidence type="ECO:0000256" key="3">
    <source>
        <dbReference type="PROSITE-ProRule" id="PRU00221"/>
    </source>
</evidence>
<dbReference type="VEuPathDB" id="FungiDB:H310_12930"/>
<accession>A0A3R6VI26</accession>
<keyword evidence="5" id="KW-1185">Reference proteome</keyword>
<name>A0A3R6VI26_9STRA</name>
<protein>
    <submittedName>
        <fullName evidence="4">Uncharacterized protein</fullName>
    </submittedName>
</protein>
<dbReference type="PROSITE" id="PS50294">
    <property type="entry name" value="WD_REPEATS_REGION"/>
    <property type="match status" value="1"/>
</dbReference>
<dbReference type="InterPro" id="IPR019775">
    <property type="entry name" value="WD40_repeat_CS"/>
</dbReference>
<evidence type="ECO:0000256" key="2">
    <source>
        <dbReference type="ARBA" id="ARBA00022737"/>
    </source>
</evidence>
<dbReference type="AlphaFoldDB" id="A0A3R6VI26"/>
<dbReference type="InterPro" id="IPR001680">
    <property type="entry name" value="WD40_rpt"/>
</dbReference>
<dbReference type="PROSITE" id="PS50082">
    <property type="entry name" value="WD_REPEATS_2"/>
    <property type="match status" value="1"/>
</dbReference>
<feature type="repeat" description="WD" evidence="3">
    <location>
        <begin position="10"/>
        <end position="52"/>
    </location>
</feature>
<evidence type="ECO:0000256" key="1">
    <source>
        <dbReference type="ARBA" id="ARBA00022574"/>
    </source>
</evidence>
<dbReference type="PROSITE" id="PS00678">
    <property type="entry name" value="WD_REPEATS_1"/>
    <property type="match status" value="1"/>
</dbReference>
<evidence type="ECO:0000313" key="5">
    <source>
        <dbReference type="Proteomes" id="UP000285060"/>
    </source>
</evidence>
<dbReference type="InterPro" id="IPR015943">
    <property type="entry name" value="WD40/YVTN_repeat-like_dom_sf"/>
</dbReference>
<keyword evidence="2" id="KW-0677">Repeat</keyword>
<dbReference type="Pfam" id="PF00400">
    <property type="entry name" value="WD40"/>
    <property type="match status" value="1"/>
</dbReference>
<evidence type="ECO:0000313" key="4">
    <source>
        <dbReference type="EMBL" id="RHY34961.1"/>
    </source>
</evidence>
<dbReference type="SUPFAM" id="SSF50978">
    <property type="entry name" value="WD40 repeat-like"/>
    <property type="match status" value="1"/>
</dbReference>